<comment type="caution">
    <text evidence="1">The sequence shown here is derived from an EMBL/GenBank/DDBJ whole genome shotgun (WGS) entry which is preliminary data.</text>
</comment>
<reference evidence="1" key="1">
    <citation type="submission" date="2020-02" db="EMBL/GenBank/DDBJ databases">
        <title>Genome sequencing of the panga catfish, Pangasius djambal.</title>
        <authorList>
            <person name="Wen M."/>
            <person name="Zahm M."/>
            <person name="Roques C."/>
            <person name="Cabau C."/>
            <person name="Klopp C."/>
            <person name="Donnadieu C."/>
            <person name="Jouanno E."/>
            <person name="Avarre J.-C."/>
            <person name="Campet M."/>
            <person name="Ha T."/>
            <person name="Dugue R."/>
            <person name="Lampietro C."/>
            <person name="Louis A."/>
            <person name="Herpin A."/>
            <person name="Echchiki A."/>
            <person name="Berthelot C."/>
            <person name="Parey E."/>
            <person name="Roest-Crollius H."/>
            <person name="Braasch I."/>
            <person name="Postlethwait J.H."/>
            <person name="Bobe J."/>
            <person name="Montfort J."/>
            <person name="Bouchez O."/>
            <person name="Begum T."/>
            <person name="Schartl M."/>
            <person name="Gustiano R."/>
            <person name="Guiguen Y."/>
        </authorList>
    </citation>
    <scope>NUCLEOTIDE SEQUENCE</scope>
    <source>
        <strain evidence="1">Pdj_M5554</strain>
    </source>
</reference>
<dbReference type="EMBL" id="CM040996">
    <property type="protein sequence ID" value="MCJ8745573.1"/>
    <property type="molecule type" value="Genomic_DNA"/>
</dbReference>
<dbReference type="Proteomes" id="UP000830395">
    <property type="component" value="Chromosome 22"/>
</dbReference>
<gene>
    <name evidence="1" type="ORF">PDJAM_G00131720</name>
</gene>
<keyword evidence="2" id="KW-1185">Reference proteome</keyword>
<proteinExistence type="predicted"/>
<organism evidence="1 2">
    <name type="scientific">Pangasius djambal</name>
    <dbReference type="NCBI Taxonomy" id="1691987"/>
    <lineage>
        <taxon>Eukaryota</taxon>
        <taxon>Metazoa</taxon>
        <taxon>Chordata</taxon>
        <taxon>Craniata</taxon>
        <taxon>Vertebrata</taxon>
        <taxon>Euteleostomi</taxon>
        <taxon>Actinopterygii</taxon>
        <taxon>Neopterygii</taxon>
        <taxon>Teleostei</taxon>
        <taxon>Ostariophysi</taxon>
        <taxon>Siluriformes</taxon>
        <taxon>Pangasiidae</taxon>
        <taxon>Pangasius</taxon>
    </lineage>
</organism>
<protein>
    <submittedName>
        <fullName evidence="1">Uncharacterized protein</fullName>
    </submittedName>
</protein>
<evidence type="ECO:0000313" key="1">
    <source>
        <dbReference type="EMBL" id="MCJ8745573.1"/>
    </source>
</evidence>
<sequence length="1986" mass="217266">EKERGWAEDSLQSGRVLQLSLRFHPSFCSLPLFLLLSPTHTQSTAEHLSNISCTHLLPPELQSSVSNKCVRGWVRINMPGDTQGLLDTDAELPDLSRQASSSTASTPTDSASSPSPSTPPKLSPQCTSPFGPRLVMSKPNTSTRPQPEGASFESDGRTVGRLTARFGRGGCRRGPVKMERIKVLTGAEVESDYQEPESMDARVVMGQEALLKNMETQIGVPPDKKTSKESSSSEPPHSDTSTLLVERQIRVEEKLKLDTGQEIEKSGQVKTLTPTPEQERNLDQLLECPILEPKSTDTGLIESSTFFPDDEGDTLSLSQGEVPSLSFSEPSYPVDPQRIGVLPGLDPDRYYTAPSTPIKMAYCSHLKQHWQPSSPSTGPGSPTDESDLCSPPTSPSGSYITAEGGSWTSSYNSGTSHSCSPNLTAEAELQEVPACYVGSLSEIGDELGDDRPVAEREHCLCKPVMPELAESEEHEEERTKRETCRPHWVTENVSPDRSSSGRTTDSKHEEGGSEATLVQEEIPRAPDISQPLDDPDQEQEMDFNACISEHFARHDAPLSLEEDFPSDLACSSPFSHQQAGASTTLETGSLTPATCSSEISDTDNNSLYGEMGSSALFFHGCSRDDGPGGEGMIPASMLPVHASLIFQADSMEITLFPTDDEPENDVDAYAAGEEEGDVDEYDDEDEDVDINDDSDLEQQVEAIKIGARGVDDTNEEDTSASFLNSLSENSINDGVDESFAYQDDTEESIDSTSCNGDEDDHLYSTERHAELAQQFPAQDDHVHSVIHARPESSGSESEMEISSGSSGPSNVLVQQHMSVCTAHAEDISTPNSKEECAKRLDSSSDIREQSEENKQSTDLKNAEETDNVCCVVSQQSVHTNLQGSGNQASSAELDEVSETYTKPVLCVLGATAAGIDNEINIPDEKDLDQKNGNNSEFLNTSLQLDETATNDLNKGVPLLSYPKDDCSPTNIPVCAYPELSEVPDNLTPADISPTEQSLDQDNLTENQPSTDDTSVGSLNMSSSTYSMLAISPKKENSQSSITEKSVSSEDWVPEEPLSLDTCCDFRPENLLMCEIAGSLHNKGLSVTPNISARDNIMGDLEDNNSYCDLPDKMANNEAGMLESNLSTWKSIEDLSEAGGGEDDANNLQNPDNNALIQCHPENIQETTWNNPEKSCSPSIPGAQSTCMPLNILSQDEKDEKDQTTDTEFNIPGEPTSKVFIDESPDILPKQGPEVLESAQEHDEALTLGSTNSYKQNDLCGPNTTDKISDKPGDIKILETPKQMCLVNTDSIVLENKPVFKLVGGSFGNFDHKKKSSESKRDMSYSDKSLIHKDTATCSNKGVTTGATNLDTRQLQSNITKDENQLTSGSQVADEQIEPKTERSVCISLKEEEDEKVVEICPKEEANENIRENTNVLELSKVETEVSQKSNYSETEKIELNTTIVNVGEKTVSDSMIPKEPITFDNSKTTAALEKKEGIENKDSKPETEIIQTSANDIFFQSNKYTPETQQQIHKNDGRGEKSNHQTPIQTLFHPAVSSSNTLERNPNLTEPVGSTELHGLHSSDQKEALNHGTLEGLESHKSTQDASDNDVMASLTFVEETSELSRHSTSSSSTDVLEEDLSAPIQESQASFNSSQIHSLLTETTVNDGLHQHESESPLQVINMEQPDVESEEELSVSLPIQDTHQNVNEQSGLKSETCRQEKPEVCMEHRPESPKSPKTRPTRCIGHRDSSPAHRKSSLSNEREILPCITSALNFPVQAKQNPTEKHTDHQDGCSINYRTKDSKEVDLSLKNTMGSCNETDSDGSIPELEEPNRSLLKTSDPQISHSTADESVSKTKQSRSEKKARKAMSKLGLKQIHGVTRITIRKSKNILFVITRPDVFKSPASDIYIVFGEAKIEDLSQQVHKAAAEKFKVPLDPSPLTPDIMPSLTIKEESEEEEEVDESGLEQRDIELVMAQANVARAKAVRALRHNKNDIVNAIMELTM</sequence>
<feature type="non-terminal residue" evidence="1">
    <location>
        <position position="1"/>
    </location>
</feature>
<accession>A0ACC5ZBS1</accession>
<name>A0ACC5ZBS1_9TELE</name>
<evidence type="ECO:0000313" key="2">
    <source>
        <dbReference type="Proteomes" id="UP000830395"/>
    </source>
</evidence>